<evidence type="ECO:0000313" key="2">
    <source>
        <dbReference type="EMBL" id="ARU15247.1"/>
    </source>
</evidence>
<dbReference type="InterPro" id="IPR029052">
    <property type="entry name" value="Metallo-depent_PP-like"/>
</dbReference>
<dbReference type="PANTHER" id="PTHR42850:SF4">
    <property type="entry name" value="ZINC-DEPENDENT ENDOPOLYPHOSPHATASE"/>
    <property type="match status" value="1"/>
</dbReference>
<dbReference type="SUPFAM" id="SSF56300">
    <property type="entry name" value="Metallo-dependent phosphatases"/>
    <property type="match status" value="1"/>
</dbReference>
<dbReference type="RefSeq" id="WP_066842654.1">
    <property type="nucleotide sequence ID" value="NZ_CP019602.1"/>
</dbReference>
<accession>A0A1Z1F976</accession>
<dbReference type="EMBL" id="CP019602">
    <property type="protein sequence ID" value="ARU15247.1"/>
    <property type="molecule type" value="Genomic_DNA"/>
</dbReference>
<dbReference type="InterPro" id="IPR050126">
    <property type="entry name" value="Ap4A_hydrolase"/>
</dbReference>
<keyword evidence="3" id="KW-1185">Reference proteome</keyword>
<dbReference type="KEGG" id="cman:A9D14_02435"/>
<name>A0A1Z1F976_9SPHN</name>
<dbReference type="Gene3D" id="3.60.21.10">
    <property type="match status" value="1"/>
</dbReference>
<dbReference type="GO" id="GO:0008803">
    <property type="term" value="F:bis(5'-nucleosyl)-tetraphosphatase (symmetrical) activity"/>
    <property type="evidence" value="ECO:0007669"/>
    <property type="project" value="TreeGrafter"/>
</dbReference>
<organism evidence="2 3">
    <name type="scientific">Croceicoccus marinus</name>
    <dbReference type="NCBI Taxonomy" id="450378"/>
    <lineage>
        <taxon>Bacteria</taxon>
        <taxon>Pseudomonadati</taxon>
        <taxon>Pseudomonadota</taxon>
        <taxon>Alphaproteobacteria</taxon>
        <taxon>Sphingomonadales</taxon>
        <taxon>Erythrobacteraceae</taxon>
        <taxon>Croceicoccus</taxon>
    </lineage>
</organism>
<dbReference type="GO" id="GO:0005737">
    <property type="term" value="C:cytoplasm"/>
    <property type="evidence" value="ECO:0007669"/>
    <property type="project" value="TreeGrafter"/>
</dbReference>
<dbReference type="Pfam" id="PF00149">
    <property type="entry name" value="Metallophos"/>
    <property type="match status" value="1"/>
</dbReference>
<feature type="domain" description="Calcineurin-like phosphoesterase" evidence="1">
    <location>
        <begin position="26"/>
        <end position="213"/>
    </location>
</feature>
<protein>
    <submittedName>
        <fullName evidence="2">Serine/threonine protein phosphatase</fullName>
    </submittedName>
</protein>
<evidence type="ECO:0000313" key="3">
    <source>
        <dbReference type="Proteomes" id="UP000195807"/>
    </source>
</evidence>
<dbReference type="PANTHER" id="PTHR42850">
    <property type="entry name" value="METALLOPHOSPHOESTERASE"/>
    <property type="match status" value="1"/>
</dbReference>
<gene>
    <name evidence="2" type="ORF">A9D14_02435</name>
</gene>
<dbReference type="GO" id="GO:0016791">
    <property type="term" value="F:phosphatase activity"/>
    <property type="evidence" value="ECO:0007669"/>
    <property type="project" value="TreeGrafter"/>
</dbReference>
<dbReference type="CDD" id="cd00144">
    <property type="entry name" value="MPP_PPP_family"/>
    <property type="match status" value="1"/>
</dbReference>
<dbReference type="InterPro" id="IPR004843">
    <property type="entry name" value="Calcineurin-like_PHP"/>
</dbReference>
<sequence length="263" mass="29581">MNFFRDILDRQRGEPLQGPSVPQGERVYAVGDIHGRRDLFDNVIELIEADDAARGQADTTIILLGDLIDRGPDSAGVIARAREWAGRRNVRMLMGNHEEMMLRALDSDENLRHFLRVGGRETLLSYPIPLKVYRSASLSDLAKLAREAVPLADIEFIEGMEDMIRIGDYLFVHAGINPTIALEEQVGRDLRWIREPFLSHDAPLDVCVVHGHTIREEVEIGPRADRPNRIGIDTGAFRSGRLTAIGLEGRERWFIEASEKPGK</sequence>
<dbReference type="Proteomes" id="UP000195807">
    <property type="component" value="Chromosome"/>
</dbReference>
<dbReference type="STRING" id="450378.GCA_001661675_00485"/>
<reference evidence="2 3" key="1">
    <citation type="submission" date="2017-01" db="EMBL/GenBank/DDBJ databases">
        <title>Complete genome sequence of esterase-producing bacterium Croceicoccus marinus E4A9.</title>
        <authorList>
            <person name="Wu Y.-H."/>
            <person name="Cheng H."/>
            <person name="Xu L."/>
            <person name="Huo Y.-Y."/>
            <person name="Wang C.-S."/>
            <person name="Xu X.-W."/>
        </authorList>
    </citation>
    <scope>NUCLEOTIDE SEQUENCE [LARGE SCALE GENOMIC DNA]</scope>
    <source>
        <strain evidence="2 3">E4A9</strain>
    </source>
</reference>
<dbReference type="OrthoDB" id="9807890at2"/>
<dbReference type="AlphaFoldDB" id="A0A1Z1F976"/>
<proteinExistence type="predicted"/>
<dbReference type="GO" id="GO:0110154">
    <property type="term" value="P:RNA decapping"/>
    <property type="evidence" value="ECO:0007669"/>
    <property type="project" value="TreeGrafter"/>
</dbReference>
<evidence type="ECO:0000259" key="1">
    <source>
        <dbReference type="Pfam" id="PF00149"/>
    </source>
</evidence>